<dbReference type="PANTHER" id="PTHR45830:SF15">
    <property type="entry name" value="SERPENTINE RECEPTOR, CLASS I"/>
    <property type="match status" value="1"/>
</dbReference>
<evidence type="ECO:0000313" key="3">
    <source>
        <dbReference type="Proteomes" id="UP001432027"/>
    </source>
</evidence>
<accession>A0AAV5TFJ0</accession>
<name>A0AAV5TFJ0_9BILA</name>
<proteinExistence type="predicted"/>
<protein>
    <recommendedName>
        <fullName evidence="4">G protein-coupled receptor</fullName>
    </recommendedName>
</protein>
<dbReference type="AlphaFoldDB" id="A0AAV5TFJ0"/>
<sequence>MRNITLHHVWLTFMPAYEGTVGTVTLILSALAFYLMIKKTPQSAKPFAKYLMLLQASITLVDINYGFLFCSVTLFPAPAGLCFGILCTWFGFSGHTGVVLMYFSLLSVLASITYCFHYKYVCIRKIAGRDSLEASRHSLFRVVVFVICMIPGVVQIGNSRDQDAGPLYI</sequence>
<feature type="non-terminal residue" evidence="2">
    <location>
        <position position="169"/>
    </location>
</feature>
<feature type="transmembrane region" description="Helical" evidence="1">
    <location>
        <begin position="139"/>
        <end position="157"/>
    </location>
</feature>
<gene>
    <name evidence="2" type="ORF">PENTCL1PPCAC_15384</name>
</gene>
<comment type="caution">
    <text evidence="2">The sequence shown here is derived from an EMBL/GenBank/DDBJ whole genome shotgun (WGS) entry which is preliminary data.</text>
</comment>
<keyword evidence="1" id="KW-0812">Transmembrane</keyword>
<dbReference type="Proteomes" id="UP001432027">
    <property type="component" value="Unassembled WGS sequence"/>
</dbReference>
<keyword evidence="1" id="KW-0472">Membrane</keyword>
<organism evidence="2 3">
    <name type="scientific">Pristionchus entomophagus</name>
    <dbReference type="NCBI Taxonomy" id="358040"/>
    <lineage>
        <taxon>Eukaryota</taxon>
        <taxon>Metazoa</taxon>
        <taxon>Ecdysozoa</taxon>
        <taxon>Nematoda</taxon>
        <taxon>Chromadorea</taxon>
        <taxon>Rhabditida</taxon>
        <taxon>Rhabditina</taxon>
        <taxon>Diplogasteromorpha</taxon>
        <taxon>Diplogasteroidea</taxon>
        <taxon>Neodiplogasteridae</taxon>
        <taxon>Pristionchus</taxon>
    </lineage>
</organism>
<reference evidence="2" key="1">
    <citation type="submission" date="2023-10" db="EMBL/GenBank/DDBJ databases">
        <title>Genome assembly of Pristionchus species.</title>
        <authorList>
            <person name="Yoshida K."/>
            <person name="Sommer R.J."/>
        </authorList>
    </citation>
    <scope>NUCLEOTIDE SEQUENCE</scope>
    <source>
        <strain evidence="2">RS0144</strain>
    </source>
</reference>
<dbReference type="PANTHER" id="PTHR45830">
    <property type="entry name" value="SERPENTINE RECEPTOR, CLASS I"/>
    <property type="match status" value="1"/>
</dbReference>
<feature type="transmembrane region" description="Helical" evidence="1">
    <location>
        <begin position="98"/>
        <end position="118"/>
    </location>
</feature>
<dbReference type="EMBL" id="BTSX01000004">
    <property type="protein sequence ID" value="GMS93209.1"/>
    <property type="molecule type" value="Genomic_DNA"/>
</dbReference>
<dbReference type="InterPro" id="IPR019429">
    <property type="entry name" value="7TM_GPCR_serpentine_rcpt_Sri"/>
</dbReference>
<feature type="transmembrane region" description="Helical" evidence="1">
    <location>
        <begin position="65"/>
        <end position="92"/>
    </location>
</feature>
<keyword evidence="1" id="KW-1133">Transmembrane helix</keyword>
<evidence type="ECO:0000256" key="1">
    <source>
        <dbReference type="SAM" id="Phobius"/>
    </source>
</evidence>
<evidence type="ECO:0000313" key="2">
    <source>
        <dbReference type="EMBL" id="GMS93209.1"/>
    </source>
</evidence>
<dbReference type="Pfam" id="PF10327">
    <property type="entry name" value="7TM_GPCR_Sri"/>
    <property type="match status" value="1"/>
</dbReference>
<evidence type="ECO:0008006" key="4">
    <source>
        <dbReference type="Google" id="ProtNLM"/>
    </source>
</evidence>
<feature type="transmembrane region" description="Helical" evidence="1">
    <location>
        <begin position="20"/>
        <end position="37"/>
    </location>
</feature>
<keyword evidence="3" id="KW-1185">Reference proteome</keyword>